<dbReference type="Proteomes" id="UP000188637">
    <property type="component" value="Unassembled WGS sequence"/>
</dbReference>
<name>A0ACC8XAF9_9FIRM</name>
<dbReference type="EMBL" id="LJHD01000265">
    <property type="protein sequence ID" value="ONI39254.1"/>
    <property type="molecule type" value="Genomic_DNA"/>
</dbReference>
<sequence>MQKINIMTSCDENLIEYVFVQLKSIQLSLKDKQIDFYLFYHNICEDTLNLLKEYAEYFGNINFIRVYVENIEPYKELVNLSVNQTWPVEAYFALECQKYLPETIDRILYVDAGDVIFIRDIDEYYNQDFLDKHLIASPIVHNLTREDLLCYSEDLMNEKYIDGILCRGVFNSGSYIINLKKFRQENISLSNYLDVLYDLRKKFPSKEIRYFGDQGIMSLLFIGKINYWKIAPNENINLFYAPYNCMLGLDQRILKVTGTPKILHFIQKPWRIKDVRFKEEEIFYTYWFKLEQYVGLELQQVFLN</sequence>
<organism evidence="1 2">
    <name type="scientific">Candidatus Epulonipiscium fishelsonii</name>
    <dbReference type="NCBI Taxonomy" id="77094"/>
    <lineage>
        <taxon>Bacteria</taxon>
        <taxon>Bacillati</taxon>
        <taxon>Bacillota</taxon>
        <taxon>Clostridia</taxon>
        <taxon>Lachnospirales</taxon>
        <taxon>Lachnospiraceae</taxon>
        <taxon>Candidatus Epulonipiscium</taxon>
    </lineage>
</organism>
<reference evidence="1" key="1">
    <citation type="submission" date="2016-08" db="EMBL/GenBank/DDBJ databases">
        <authorList>
            <person name="Ngugi D.K."/>
            <person name="Miyake S."/>
            <person name="Stingl U."/>
        </authorList>
    </citation>
    <scope>NUCLEOTIDE SEQUENCE</scope>
    <source>
        <strain evidence="1">SCG-D08WGA-EpuloA1</strain>
    </source>
</reference>
<accession>A0ACC8XAF9</accession>
<comment type="caution">
    <text evidence="1">The sequence shown here is derived from an EMBL/GenBank/DDBJ whole genome shotgun (WGS) entry which is preliminary data.</text>
</comment>
<keyword evidence="2" id="KW-1185">Reference proteome</keyword>
<evidence type="ECO:0000313" key="2">
    <source>
        <dbReference type="Proteomes" id="UP000188637"/>
    </source>
</evidence>
<proteinExistence type="predicted"/>
<gene>
    <name evidence="1" type="ORF">AN640_01845</name>
</gene>
<evidence type="ECO:0000313" key="1">
    <source>
        <dbReference type="EMBL" id="ONI39254.1"/>
    </source>
</evidence>
<protein>
    <submittedName>
        <fullName evidence="1">Uncharacterized protein</fullName>
    </submittedName>
</protein>